<dbReference type="PANTHER" id="PTHR36166">
    <property type="entry name" value="CHROMOSOME 9, WHOLE GENOME SHOTGUN SEQUENCE"/>
    <property type="match status" value="1"/>
</dbReference>
<proteinExistence type="predicted"/>
<dbReference type="OrthoDB" id="191189at2"/>
<dbReference type="EMBL" id="BLAX01000001">
    <property type="protein sequence ID" value="GET33939.1"/>
    <property type="molecule type" value="Genomic_DNA"/>
</dbReference>
<dbReference type="InterPro" id="IPR019587">
    <property type="entry name" value="Polyketide_cyclase/dehydratase"/>
</dbReference>
<organism evidence="1 2">
    <name type="scientific">Prolixibacter bellariivorans</name>
    <dbReference type="NCBI Taxonomy" id="314319"/>
    <lineage>
        <taxon>Bacteria</taxon>
        <taxon>Pseudomonadati</taxon>
        <taxon>Bacteroidota</taxon>
        <taxon>Bacteroidia</taxon>
        <taxon>Marinilabiliales</taxon>
        <taxon>Prolixibacteraceae</taxon>
        <taxon>Prolixibacter</taxon>
    </lineage>
</organism>
<dbReference type="RefSeq" id="WP_025863811.1">
    <property type="nucleotide sequence ID" value="NZ_BLAX01000001.1"/>
</dbReference>
<dbReference type="AlphaFoldDB" id="A0A5M4B1A6"/>
<evidence type="ECO:0000313" key="2">
    <source>
        <dbReference type="Proteomes" id="UP000391834"/>
    </source>
</evidence>
<dbReference type="Proteomes" id="UP000391834">
    <property type="component" value="Unassembled WGS sequence"/>
</dbReference>
<keyword evidence="2" id="KW-1185">Reference proteome</keyword>
<accession>A0A5M4B1A6</accession>
<evidence type="ECO:0000313" key="1">
    <source>
        <dbReference type="EMBL" id="GET33939.1"/>
    </source>
</evidence>
<dbReference type="CDD" id="cd07822">
    <property type="entry name" value="SRPBCC_4"/>
    <property type="match status" value="1"/>
</dbReference>
<dbReference type="SUPFAM" id="SSF55961">
    <property type="entry name" value="Bet v1-like"/>
    <property type="match status" value="1"/>
</dbReference>
<dbReference type="PANTHER" id="PTHR36166:SF1">
    <property type="entry name" value="SRPBCC DOMAIN-CONTAINING PROTEIN"/>
    <property type="match status" value="1"/>
</dbReference>
<protein>
    <recommendedName>
        <fullName evidence="3">Polyketide cyclase</fullName>
    </recommendedName>
</protein>
<name>A0A5M4B1A6_9BACT</name>
<dbReference type="Gene3D" id="3.30.530.20">
    <property type="match status" value="1"/>
</dbReference>
<dbReference type="InterPro" id="IPR023393">
    <property type="entry name" value="START-like_dom_sf"/>
</dbReference>
<comment type="caution">
    <text evidence="1">The sequence shown here is derived from an EMBL/GenBank/DDBJ whole genome shotgun (WGS) entry which is preliminary data.</text>
</comment>
<sequence length="155" mass="17799">MRHENIHITTDIDINASKETVWKALTDIKSWQDWASLVHSCRGNVEKDGELTLRFINPQGGSYAFKRTVFLYDEGNAFGWTGDAFAGMKDFHVFELESIDNQRTRFIQSDGLHGADVPGIKQLEQAMLKGYEIFNQELKNFIEDPDSNQLFTNHQ</sequence>
<gene>
    <name evidence="1" type="ORF">PbJCM13498_28020</name>
</gene>
<evidence type="ECO:0008006" key="3">
    <source>
        <dbReference type="Google" id="ProtNLM"/>
    </source>
</evidence>
<dbReference type="Pfam" id="PF10604">
    <property type="entry name" value="Polyketide_cyc2"/>
    <property type="match status" value="1"/>
</dbReference>
<reference evidence="1 2" key="1">
    <citation type="submission" date="2019-10" db="EMBL/GenBank/DDBJ databases">
        <title>Prolixibacter strains distinguished by the presence of nitrate reductase genes were adept at nitrate-dependent anaerobic corrosion of metallic iron and carbon steel.</title>
        <authorList>
            <person name="Iino T."/>
            <person name="Shono N."/>
            <person name="Ito K."/>
            <person name="Nakamura R."/>
            <person name="Sueoka K."/>
            <person name="Harayama S."/>
            <person name="Ohkuma M."/>
        </authorList>
    </citation>
    <scope>NUCLEOTIDE SEQUENCE [LARGE SCALE GENOMIC DNA]</scope>
    <source>
        <strain evidence="1 2">JCM 13498</strain>
    </source>
</reference>